<dbReference type="Pfam" id="PF08448">
    <property type="entry name" value="PAS_4"/>
    <property type="match status" value="1"/>
</dbReference>
<proteinExistence type="predicted"/>
<evidence type="ECO:0000259" key="6">
    <source>
        <dbReference type="PROSITE" id="PS50113"/>
    </source>
</evidence>
<protein>
    <submittedName>
        <fullName evidence="7">PAS domain S-box protein</fullName>
    </submittedName>
</protein>
<dbReference type="Gene3D" id="3.30.450.20">
    <property type="entry name" value="PAS domain"/>
    <property type="match status" value="1"/>
</dbReference>
<evidence type="ECO:0000259" key="5">
    <source>
        <dbReference type="PROSITE" id="PS50109"/>
    </source>
</evidence>
<feature type="domain" description="Histidine kinase" evidence="5">
    <location>
        <begin position="169"/>
        <end position="363"/>
    </location>
</feature>
<dbReference type="InterPro" id="IPR000700">
    <property type="entry name" value="PAS-assoc_C"/>
</dbReference>
<dbReference type="Proteomes" id="UP000886689">
    <property type="component" value="Unassembled WGS sequence"/>
</dbReference>
<feature type="domain" description="PAC" evidence="6">
    <location>
        <begin position="89"/>
        <end position="147"/>
    </location>
</feature>
<dbReference type="PANTHER" id="PTHR24421:SF59">
    <property type="entry name" value="OXYGEN SENSOR HISTIDINE KINASE NREB"/>
    <property type="match status" value="1"/>
</dbReference>
<dbReference type="PROSITE" id="PS50109">
    <property type="entry name" value="HIS_KIN"/>
    <property type="match status" value="1"/>
</dbReference>
<evidence type="ECO:0000313" key="7">
    <source>
        <dbReference type="EMBL" id="MBK8524989.1"/>
    </source>
</evidence>
<keyword evidence="3" id="KW-0902">Two-component regulatory system</keyword>
<dbReference type="SUPFAM" id="SSF55874">
    <property type="entry name" value="ATPase domain of HSP90 chaperone/DNA topoisomerase II/histidine kinase"/>
    <property type="match status" value="1"/>
</dbReference>
<comment type="caution">
    <text evidence="7">The sequence shown here is derived from an EMBL/GenBank/DDBJ whole genome shotgun (WGS) entry which is preliminary data.</text>
</comment>
<evidence type="ECO:0000256" key="3">
    <source>
        <dbReference type="ARBA" id="ARBA00023012"/>
    </source>
</evidence>
<keyword evidence="1" id="KW-0808">Transferase</keyword>
<name>A0A9D7K214_9PROT</name>
<dbReference type="Gene3D" id="1.20.5.1930">
    <property type="match status" value="1"/>
</dbReference>
<evidence type="ECO:0000313" key="8">
    <source>
        <dbReference type="Proteomes" id="UP000886689"/>
    </source>
</evidence>
<dbReference type="Pfam" id="PF02518">
    <property type="entry name" value="HATPase_c"/>
    <property type="match status" value="1"/>
</dbReference>
<dbReference type="SUPFAM" id="SSF55785">
    <property type="entry name" value="PYP-like sensor domain (PAS domain)"/>
    <property type="match status" value="1"/>
</dbReference>
<keyword evidence="4" id="KW-0175">Coiled coil</keyword>
<dbReference type="InterPro" id="IPR050482">
    <property type="entry name" value="Sensor_HK_TwoCompSys"/>
</dbReference>
<dbReference type="GO" id="GO:0046983">
    <property type="term" value="F:protein dimerization activity"/>
    <property type="evidence" value="ECO:0007669"/>
    <property type="project" value="InterPro"/>
</dbReference>
<sequence>MTKTHPHPDPLSELAIDENLFQQILDVLPVGVWLADNSGQLVANNPAGRKMWEGERWLKPEQFGEHRGWWSATGKLLEPSEWGLTRAVATGEISINEMVDIECFDGSRKTMLNSAMPIRDTDGRIRAAIAVNQDITELKRAQDELVQVRRELEALSAAAVAIQEQERKRLSMELHDEIGQTLSALKIVVETARRRCKDKALADHLHQASEMADTLVSDVREIARRLRPPPLDDLGLVAALRWHLDRVARAASLDIRFDAGTLTDRFSGDLELGCFRIVQEAVSNAIRHAGSNCLRVTLEVNEYHLIVSIVDDGCGFDPGSVYAQLGRHPLGLLGMRERAAMLAGELHIRSSPGQGAEVRAIFR</sequence>
<dbReference type="InterPro" id="IPR005467">
    <property type="entry name" value="His_kinase_dom"/>
</dbReference>
<dbReference type="InterPro" id="IPR011712">
    <property type="entry name" value="Sig_transdc_His_kin_sub3_dim/P"/>
</dbReference>
<dbReference type="InterPro" id="IPR000014">
    <property type="entry name" value="PAS"/>
</dbReference>
<dbReference type="InterPro" id="IPR013656">
    <property type="entry name" value="PAS_4"/>
</dbReference>
<evidence type="ECO:0000256" key="2">
    <source>
        <dbReference type="ARBA" id="ARBA00022777"/>
    </source>
</evidence>
<reference evidence="7" key="1">
    <citation type="submission" date="2020-10" db="EMBL/GenBank/DDBJ databases">
        <title>Connecting structure to function with the recovery of over 1000 high-quality activated sludge metagenome-assembled genomes encoding full-length rRNA genes using long-read sequencing.</title>
        <authorList>
            <person name="Singleton C.M."/>
            <person name="Petriglieri F."/>
            <person name="Kristensen J.M."/>
            <person name="Kirkegaard R.H."/>
            <person name="Michaelsen T.Y."/>
            <person name="Andersen M.H."/>
            <person name="Karst S.M."/>
            <person name="Dueholm M.S."/>
            <person name="Nielsen P.H."/>
            <person name="Albertsen M."/>
        </authorList>
    </citation>
    <scope>NUCLEOTIDE SEQUENCE</scope>
    <source>
        <strain evidence="7">Hirt_18-Q3-R61-65_BATAC.395</strain>
    </source>
</reference>
<dbReference type="GO" id="GO:0016020">
    <property type="term" value="C:membrane"/>
    <property type="evidence" value="ECO:0007669"/>
    <property type="project" value="InterPro"/>
</dbReference>
<dbReference type="EMBL" id="JADJUC010000020">
    <property type="protein sequence ID" value="MBK8524989.1"/>
    <property type="molecule type" value="Genomic_DNA"/>
</dbReference>
<evidence type="ECO:0000256" key="1">
    <source>
        <dbReference type="ARBA" id="ARBA00022679"/>
    </source>
</evidence>
<dbReference type="InterPro" id="IPR003594">
    <property type="entry name" value="HATPase_dom"/>
</dbReference>
<dbReference type="CDD" id="cd16917">
    <property type="entry name" value="HATPase_UhpB-NarQ-NarX-like"/>
    <property type="match status" value="1"/>
</dbReference>
<dbReference type="AlphaFoldDB" id="A0A9D7K214"/>
<organism evidence="7 8">
    <name type="scientific">Candidatus Proximibacter danicus</name>
    <dbReference type="NCBI Taxonomy" id="2954365"/>
    <lineage>
        <taxon>Bacteria</taxon>
        <taxon>Pseudomonadati</taxon>
        <taxon>Pseudomonadota</taxon>
        <taxon>Betaproteobacteria</taxon>
        <taxon>Candidatus Proximibacter</taxon>
    </lineage>
</organism>
<dbReference type="Gene3D" id="3.30.565.10">
    <property type="entry name" value="Histidine kinase-like ATPase, C-terminal domain"/>
    <property type="match status" value="1"/>
</dbReference>
<dbReference type="PANTHER" id="PTHR24421">
    <property type="entry name" value="NITRATE/NITRITE SENSOR PROTEIN NARX-RELATED"/>
    <property type="match status" value="1"/>
</dbReference>
<keyword evidence="2" id="KW-0418">Kinase</keyword>
<dbReference type="PROSITE" id="PS50113">
    <property type="entry name" value="PAC"/>
    <property type="match status" value="1"/>
</dbReference>
<dbReference type="SMART" id="SM00387">
    <property type="entry name" value="HATPase_c"/>
    <property type="match status" value="1"/>
</dbReference>
<dbReference type="Pfam" id="PF07730">
    <property type="entry name" value="HisKA_3"/>
    <property type="match status" value="1"/>
</dbReference>
<dbReference type="InterPro" id="IPR035965">
    <property type="entry name" value="PAS-like_dom_sf"/>
</dbReference>
<dbReference type="InterPro" id="IPR036890">
    <property type="entry name" value="HATPase_C_sf"/>
</dbReference>
<gene>
    <name evidence="7" type="ORF">IPL58_13555</name>
</gene>
<dbReference type="NCBIfam" id="TIGR00229">
    <property type="entry name" value="sensory_box"/>
    <property type="match status" value="1"/>
</dbReference>
<feature type="coiled-coil region" evidence="4">
    <location>
        <begin position="131"/>
        <end position="165"/>
    </location>
</feature>
<evidence type="ECO:0000256" key="4">
    <source>
        <dbReference type="SAM" id="Coils"/>
    </source>
</evidence>
<dbReference type="GO" id="GO:0000155">
    <property type="term" value="F:phosphorelay sensor kinase activity"/>
    <property type="evidence" value="ECO:0007669"/>
    <property type="project" value="InterPro"/>
</dbReference>
<accession>A0A9D7K214</accession>